<proteinExistence type="predicted"/>
<sequence>MVRPWWVLMLIVLSAPALAQQVGTDDATFDDGIIVTSADVLTCPYKFVQPVTVSATEDYGGGKDRAKIFAKLRNEAKKVAADGVVLVTKGGSHMTAFAWTRREYTGRAIRFVDRACAPHGD</sequence>
<keyword evidence="3" id="KW-1185">Reference proteome</keyword>
<evidence type="ECO:0000313" key="2">
    <source>
        <dbReference type="EMBL" id="MFC4293562.1"/>
    </source>
</evidence>
<reference evidence="3" key="1">
    <citation type="journal article" date="2019" name="Int. J. Syst. Evol. Microbiol.">
        <title>The Global Catalogue of Microorganisms (GCM) 10K type strain sequencing project: providing services to taxonomists for standard genome sequencing and annotation.</title>
        <authorList>
            <consortium name="The Broad Institute Genomics Platform"/>
            <consortium name="The Broad Institute Genome Sequencing Center for Infectious Disease"/>
            <person name="Wu L."/>
            <person name="Ma J."/>
        </authorList>
    </citation>
    <scope>NUCLEOTIDE SEQUENCE [LARGE SCALE GENOMIC DNA]</scope>
    <source>
        <strain evidence="3">CGMCC 1.12989</strain>
    </source>
</reference>
<gene>
    <name evidence="2" type="ORF">ACFO0A_00660</name>
</gene>
<name>A0ABV8RJS1_9SPHN</name>
<evidence type="ECO:0000256" key="1">
    <source>
        <dbReference type="SAM" id="SignalP"/>
    </source>
</evidence>
<organism evidence="2 3">
    <name type="scientific">Novosphingobium tardum</name>
    <dbReference type="NCBI Taxonomy" id="1538021"/>
    <lineage>
        <taxon>Bacteria</taxon>
        <taxon>Pseudomonadati</taxon>
        <taxon>Pseudomonadota</taxon>
        <taxon>Alphaproteobacteria</taxon>
        <taxon>Sphingomonadales</taxon>
        <taxon>Sphingomonadaceae</taxon>
        <taxon>Novosphingobium</taxon>
    </lineage>
</organism>
<protein>
    <submittedName>
        <fullName evidence="2">Uncharacterized protein</fullName>
    </submittedName>
</protein>
<dbReference type="Proteomes" id="UP001595828">
    <property type="component" value="Unassembled WGS sequence"/>
</dbReference>
<dbReference type="RefSeq" id="WP_379537055.1">
    <property type="nucleotide sequence ID" value="NZ_JBHSDR010000003.1"/>
</dbReference>
<dbReference type="EMBL" id="JBHSDR010000003">
    <property type="protein sequence ID" value="MFC4293562.1"/>
    <property type="molecule type" value="Genomic_DNA"/>
</dbReference>
<keyword evidence="1" id="KW-0732">Signal</keyword>
<feature type="signal peptide" evidence="1">
    <location>
        <begin position="1"/>
        <end position="19"/>
    </location>
</feature>
<evidence type="ECO:0000313" key="3">
    <source>
        <dbReference type="Proteomes" id="UP001595828"/>
    </source>
</evidence>
<accession>A0ABV8RJS1</accession>
<feature type="chain" id="PRO_5047460510" evidence="1">
    <location>
        <begin position="20"/>
        <end position="121"/>
    </location>
</feature>
<comment type="caution">
    <text evidence="2">The sequence shown here is derived from an EMBL/GenBank/DDBJ whole genome shotgun (WGS) entry which is preliminary data.</text>
</comment>